<keyword evidence="1" id="KW-0812">Transmembrane</keyword>
<gene>
    <name evidence="3" type="ORF">CALCODRAFT_504260</name>
</gene>
<feature type="transmembrane region" description="Helical" evidence="1">
    <location>
        <begin position="215"/>
        <end position="240"/>
    </location>
</feature>
<feature type="transmembrane region" description="Helical" evidence="1">
    <location>
        <begin position="127"/>
        <end position="151"/>
    </location>
</feature>
<keyword evidence="4" id="KW-1185">Reference proteome</keyword>
<dbReference type="Proteomes" id="UP000076842">
    <property type="component" value="Unassembled WGS sequence"/>
</dbReference>
<sequence>MSATATFDPTSVDDVHAIRAQQYVAIAGFCLMLYDIVITLDIEINLVWRAPMSVVKFLFLWNRYVTPCLYIFVVCTMSGLLNTPANPNYCVEFFLIMLTSQAISVNGVGAALMLLRVHALYNRSKGVLILLSTLLALELVSSVGVMAYGVMTVQTGMSFNEAVHACISTHHLRWLWVVFLFMMLYDCVIFFLVFHKTWSHAKTLKTMHAYPQLVGVLLFDAVGYFLVMMAAELVNIIAYTTFPPNIFLIGINIMWCMNTTMISRLYLNLRSAARPQDWSSLTAFKSDDPSTYTTDDSGWTLYGSE</sequence>
<dbReference type="STRING" id="1353952.A0A165CI25"/>
<feature type="transmembrane region" description="Helical" evidence="1">
    <location>
        <begin position="246"/>
        <end position="267"/>
    </location>
</feature>
<feature type="domain" description="DUF6533" evidence="2">
    <location>
        <begin position="23"/>
        <end position="67"/>
    </location>
</feature>
<feature type="transmembrane region" description="Helical" evidence="1">
    <location>
        <begin position="93"/>
        <end position="115"/>
    </location>
</feature>
<keyword evidence="1" id="KW-1133">Transmembrane helix</keyword>
<proteinExistence type="predicted"/>
<dbReference type="InterPro" id="IPR045340">
    <property type="entry name" value="DUF6533"/>
</dbReference>
<organism evidence="3 4">
    <name type="scientific">Calocera cornea HHB12733</name>
    <dbReference type="NCBI Taxonomy" id="1353952"/>
    <lineage>
        <taxon>Eukaryota</taxon>
        <taxon>Fungi</taxon>
        <taxon>Dikarya</taxon>
        <taxon>Basidiomycota</taxon>
        <taxon>Agaricomycotina</taxon>
        <taxon>Dacrymycetes</taxon>
        <taxon>Dacrymycetales</taxon>
        <taxon>Dacrymycetaceae</taxon>
        <taxon>Calocera</taxon>
    </lineage>
</organism>
<accession>A0A165CI25</accession>
<dbReference type="InParanoid" id="A0A165CI25"/>
<keyword evidence="1" id="KW-0472">Membrane</keyword>
<feature type="transmembrane region" description="Helical" evidence="1">
    <location>
        <begin position="61"/>
        <end position="81"/>
    </location>
</feature>
<name>A0A165CI25_9BASI</name>
<dbReference type="Pfam" id="PF20151">
    <property type="entry name" value="DUF6533"/>
    <property type="match status" value="1"/>
</dbReference>
<feature type="transmembrane region" description="Helical" evidence="1">
    <location>
        <begin position="20"/>
        <end position="40"/>
    </location>
</feature>
<evidence type="ECO:0000256" key="1">
    <source>
        <dbReference type="SAM" id="Phobius"/>
    </source>
</evidence>
<protein>
    <recommendedName>
        <fullName evidence="2">DUF6533 domain-containing protein</fullName>
    </recommendedName>
</protein>
<reference evidence="3 4" key="1">
    <citation type="journal article" date="2016" name="Mol. Biol. Evol.">
        <title>Comparative Genomics of Early-Diverging Mushroom-Forming Fungi Provides Insights into the Origins of Lignocellulose Decay Capabilities.</title>
        <authorList>
            <person name="Nagy L.G."/>
            <person name="Riley R."/>
            <person name="Tritt A."/>
            <person name="Adam C."/>
            <person name="Daum C."/>
            <person name="Floudas D."/>
            <person name="Sun H."/>
            <person name="Yadav J.S."/>
            <person name="Pangilinan J."/>
            <person name="Larsson K.H."/>
            <person name="Matsuura K."/>
            <person name="Barry K."/>
            <person name="Labutti K."/>
            <person name="Kuo R."/>
            <person name="Ohm R.A."/>
            <person name="Bhattacharya S.S."/>
            <person name="Shirouzu T."/>
            <person name="Yoshinaga Y."/>
            <person name="Martin F.M."/>
            <person name="Grigoriev I.V."/>
            <person name="Hibbett D.S."/>
        </authorList>
    </citation>
    <scope>NUCLEOTIDE SEQUENCE [LARGE SCALE GENOMIC DNA]</scope>
    <source>
        <strain evidence="3 4">HHB12733</strain>
    </source>
</reference>
<dbReference type="EMBL" id="KV424141">
    <property type="protein sequence ID" value="KZT50838.1"/>
    <property type="molecule type" value="Genomic_DNA"/>
</dbReference>
<dbReference type="AlphaFoldDB" id="A0A165CI25"/>
<evidence type="ECO:0000259" key="2">
    <source>
        <dbReference type="Pfam" id="PF20151"/>
    </source>
</evidence>
<feature type="transmembrane region" description="Helical" evidence="1">
    <location>
        <begin position="171"/>
        <end position="194"/>
    </location>
</feature>
<evidence type="ECO:0000313" key="3">
    <source>
        <dbReference type="EMBL" id="KZT50838.1"/>
    </source>
</evidence>
<evidence type="ECO:0000313" key="4">
    <source>
        <dbReference type="Proteomes" id="UP000076842"/>
    </source>
</evidence>
<dbReference type="OrthoDB" id="3251775at2759"/>